<gene>
    <name evidence="1" type="ORF">TSPGSL018_1911</name>
</gene>
<sequence length="66" mass="7537">MRDESCRGTVCRPALRLNMLSCFALRSAPRVWQAEGSVPVAWRWTDRCQGRLLVSVVAAHCQFCQR</sequence>
<protein>
    <submittedName>
        <fullName evidence="1">Uncharacterized protein</fullName>
    </submittedName>
</protein>
<dbReference type="EMBL" id="GBEZ01014651">
    <property type="protein sequence ID" value="JAC71437.1"/>
    <property type="molecule type" value="Transcribed_RNA"/>
</dbReference>
<feature type="non-terminal residue" evidence="1">
    <location>
        <position position="66"/>
    </location>
</feature>
<organism evidence="1">
    <name type="scientific">Tetraselmis sp. GSL018</name>
    <dbReference type="NCBI Taxonomy" id="582737"/>
    <lineage>
        <taxon>Eukaryota</taxon>
        <taxon>Viridiplantae</taxon>
        <taxon>Chlorophyta</taxon>
        <taxon>core chlorophytes</taxon>
        <taxon>Chlorodendrophyceae</taxon>
        <taxon>Chlorodendrales</taxon>
        <taxon>Chlorodendraceae</taxon>
        <taxon>Tetraselmis</taxon>
    </lineage>
</organism>
<proteinExistence type="predicted"/>
<name>A0A061RES2_9CHLO</name>
<evidence type="ECO:0000313" key="1">
    <source>
        <dbReference type="EMBL" id="JAC71437.1"/>
    </source>
</evidence>
<reference evidence="1" key="1">
    <citation type="submission" date="2014-05" db="EMBL/GenBank/DDBJ databases">
        <title>The transcriptome of the halophilic microalga Tetraselmis sp. GSL018 isolated from the Great Salt Lake, Utah.</title>
        <authorList>
            <person name="Jinkerson R.E."/>
            <person name="D'Adamo S."/>
            <person name="Posewitz M.C."/>
        </authorList>
    </citation>
    <scope>NUCLEOTIDE SEQUENCE</scope>
    <source>
        <strain evidence="1">GSL018</strain>
    </source>
</reference>
<accession>A0A061RES2</accession>
<dbReference type="AlphaFoldDB" id="A0A061RES2"/>